<keyword evidence="1" id="KW-0175">Coiled coil</keyword>
<dbReference type="EMBL" id="PEBD01000010">
    <property type="protein sequence ID" value="PHV66003.1"/>
    <property type="molecule type" value="Genomic_DNA"/>
</dbReference>
<sequence>MSADEVLEVELKYDLNAGASVPDLTTLEMVHSVSGPVVEHLDATYYDTEALDLASNKITLRRRAGGHDEGWHLKRPAPANSNGRRELHAPLDSVTDASTETQTDHFAAVVPHALADQVGVHVRGRRLIPIATIATVRHITELRDEDDNVLAVLCDDNVTAQSLLPGGHAQSWNEWELELVNGNEKLLKKADKLLRANGARTASSASKLARTIGPTPTGKAHSIGKKPSALELVISELAEHRDHLIAQDPLVRENAPDSVHQMRVATRRARSVLQSFPHVLSADTAEHLGGELKHLAAVLGEARDAEVQLERNEHLLENEKASESIVTALIDDQRETHRIALELAIDFLRSKRYFELLEELDRTIAEPEAGEDAELTAADALDHAIKRSAKRVEKAQRKLEELTDGTPEWVEQLHTIRKRAKQLRYSAESGEQLQSNKHRKIAKVAKGEQSVLGDFHDAEVSREHLASLASASGITPADAFVYGRLDAREEFAAKAALAEYDKIRSAR</sequence>
<dbReference type="Pfam" id="PF05235">
    <property type="entry name" value="CHAD"/>
    <property type="match status" value="1"/>
</dbReference>
<gene>
    <name evidence="5" type="ORF">CSW57_20325</name>
</gene>
<evidence type="ECO:0000256" key="1">
    <source>
        <dbReference type="SAM" id="Coils"/>
    </source>
</evidence>
<feature type="coiled-coil region" evidence="1">
    <location>
        <begin position="378"/>
        <end position="405"/>
    </location>
</feature>
<dbReference type="InterPro" id="IPR038186">
    <property type="entry name" value="CHAD_dom_sf"/>
</dbReference>
<dbReference type="SMART" id="SM00880">
    <property type="entry name" value="CHAD"/>
    <property type="match status" value="1"/>
</dbReference>
<organism evidence="5 6">
    <name type="scientific">Williamsia marianensis</name>
    <dbReference type="NCBI Taxonomy" id="85044"/>
    <lineage>
        <taxon>Bacteria</taxon>
        <taxon>Bacillati</taxon>
        <taxon>Actinomycetota</taxon>
        <taxon>Actinomycetes</taxon>
        <taxon>Mycobacteriales</taxon>
        <taxon>Nocardiaceae</taxon>
        <taxon>Williamsia</taxon>
    </lineage>
</organism>
<dbReference type="SMART" id="SM01118">
    <property type="entry name" value="CYTH"/>
    <property type="match status" value="1"/>
</dbReference>
<dbReference type="Pfam" id="PF01928">
    <property type="entry name" value="CYTH"/>
    <property type="match status" value="1"/>
</dbReference>
<dbReference type="SUPFAM" id="SSF55154">
    <property type="entry name" value="CYTH-like phosphatases"/>
    <property type="match status" value="1"/>
</dbReference>
<dbReference type="PROSITE" id="PS51708">
    <property type="entry name" value="CHAD"/>
    <property type="match status" value="1"/>
</dbReference>
<dbReference type="Gene3D" id="2.40.320.10">
    <property type="entry name" value="Hypothetical Protein Pfu-838710-001"/>
    <property type="match status" value="1"/>
</dbReference>
<dbReference type="RefSeq" id="WP_099384286.1">
    <property type="nucleotide sequence ID" value="NZ_PEBD01000010.1"/>
</dbReference>
<dbReference type="CDD" id="cd07374">
    <property type="entry name" value="CYTH-like_Pase"/>
    <property type="match status" value="1"/>
</dbReference>
<dbReference type="Gene3D" id="1.40.20.10">
    <property type="entry name" value="CHAD domain"/>
    <property type="match status" value="1"/>
</dbReference>
<feature type="domain" description="CHAD" evidence="4">
    <location>
        <begin position="226"/>
        <end position="507"/>
    </location>
</feature>
<dbReference type="AlphaFoldDB" id="A0A2G3PJV4"/>
<feature type="region of interest" description="Disordered" evidence="2">
    <location>
        <begin position="204"/>
        <end position="224"/>
    </location>
</feature>
<proteinExistence type="predicted"/>
<evidence type="ECO:0000313" key="5">
    <source>
        <dbReference type="EMBL" id="PHV66003.1"/>
    </source>
</evidence>
<protein>
    <submittedName>
        <fullName evidence="5">CHAD domain-containing protein</fullName>
    </submittedName>
</protein>
<evidence type="ECO:0000256" key="2">
    <source>
        <dbReference type="SAM" id="MobiDB-lite"/>
    </source>
</evidence>
<comment type="caution">
    <text evidence="5">The sequence shown here is derived from an EMBL/GenBank/DDBJ whole genome shotgun (WGS) entry which is preliminary data.</text>
</comment>
<accession>A0A2G3PJV4</accession>
<dbReference type="Proteomes" id="UP000225108">
    <property type="component" value="Unassembled WGS sequence"/>
</dbReference>
<dbReference type="InterPro" id="IPR023577">
    <property type="entry name" value="CYTH_domain"/>
</dbReference>
<dbReference type="PANTHER" id="PTHR39339">
    <property type="entry name" value="SLR1444 PROTEIN"/>
    <property type="match status" value="1"/>
</dbReference>
<evidence type="ECO:0000259" key="4">
    <source>
        <dbReference type="PROSITE" id="PS51708"/>
    </source>
</evidence>
<reference evidence="5 6" key="1">
    <citation type="submission" date="2017-10" db="EMBL/GenBank/DDBJ databases">
        <title>The draft genome sequence of Williamsia sp. BULT 1.1 isolated from the semi-arid grassland soils from South Africa.</title>
        <authorList>
            <person name="Kabwe M.H."/>
            <person name="Govender N."/>
            <person name="Mutseka Lunga P."/>
            <person name="Vikram S."/>
            <person name="Makhalanyane T.P."/>
        </authorList>
    </citation>
    <scope>NUCLEOTIDE SEQUENCE [LARGE SCALE GENOMIC DNA]</scope>
    <source>
        <strain evidence="5 6">BULT 1.1</strain>
    </source>
</reference>
<dbReference type="InterPro" id="IPR033469">
    <property type="entry name" value="CYTH-like_dom_sf"/>
</dbReference>
<dbReference type="PANTHER" id="PTHR39339:SF1">
    <property type="entry name" value="CHAD DOMAIN-CONTAINING PROTEIN"/>
    <property type="match status" value="1"/>
</dbReference>
<evidence type="ECO:0000259" key="3">
    <source>
        <dbReference type="PROSITE" id="PS51707"/>
    </source>
</evidence>
<dbReference type="PROSITE" id="PS51707">
    <property type="entry name" value="CYTH"/>
    <property type="match status" value="1"/>
</dbReference>
<feature type="domain" description="CYTH" evidence="3">
    <location>
        <begin position="6"/>
        <end position="218"/>
    </location>
</feature>
<dbReference type="InterPro" id="IPR007899">
    <property type="entry name" value="CHAD_dom"/>
</dbReference>
<name>A0A2G3PJV4_WILMA</name>
<evidence type="ECO:0000313" key="6">
    <source>
        <dbReference type="Proteomes" id="UP000225108"/>
    </source>
</evidence>